<accession>F2LM08</accession>
<dbReference type="SMART" id="SM00990">
    <property type="entry name" value="VRR_NUC"/>
    <property type="match status" value="1"/>
</dbReference>
<evidence type="ECO:0000256" key="4">
    <source>
        <dbReference type="SAM" id="MobiDB-lite"/>
    </source>
</evidence>
<dbReference type="Proteomes" id="UP000008316">
    <property type="component" value="Chromosome 2"/>
</dbReference>
<feature type="region of interest" description="Disordered" evidence="4">
    <location>
        <begin position="212"/>
        <end position="231"/>
    </location>
</feature>
<dbReference type="KEGG" id="bgd:bgla_2g14080"/>
<dbReference type="GO" id="GO:0004518">
    <property type="term" value="F:nuclease activity"/>
    <property type="evidence" value="ECO:0007669"/>
    <property type="project" value="UniProtKB-KW"/>
</dbReference>
<protein>
    <recommendedName>
        <fullName evidence="6">VRR-NUC domain-containing protein</fullName>
    </recommendedName>
</protein>
<evidence type="ECO:0000256" key="1">
    <source>
        <dbReference type="ARBA" id="ARBA00001946"/>
    </source>
</evidence>
<keyword evidence="5" id="KW-1133">Transmembrane helix</keyword>
<sequence length="439" mass="47659">MGGSLQAAGSCETLRERVPEYALLPPGTKGYLQEKVEVALKTAKYIPVRLRDGSIIHRLLMQAAMSGPMIVEEEVKWQWLFQYKAEVSFDMTASLLTKGVEAPIPFLSYDRPHGTERRRSLNPFPPGALPGKLRRPDVIIVENPAILWPGRGTIDREGGHHVNNLLRLVEVKFPGDSLGELQELAYRMIAGDFKNRMTVIDVTDCNGDLQRIPKPAPIPAPKTEDEKQRQHVPIRSVPAVPHHVWYEDWWQKAKEYGDEAESAVAPVWDAVKRGYSYLSAETSAFLHQHAAWMFTAGQWVCDKAHSAWVWVDETGHEIFRYTAAQLKAGWNAIVQMTDMTWEVLKHIDWAQVGVTLLKGAAITVAVVVGVVVVLLLLPELLAILAALCAIIAAGAEAVAALAATLGVAEAAADVVAAIAASLGGSEAVGGGALAAGAAL</sequence>
<feature type="transmembrane region" description="Helical" evidence="5">
    <location>
        <begin position="414"/>
        <end position="438"/>
    </location>
</feature>
<dbReference type="STRING" id="999541.bgla_2g14080"/>
<reference evidence="7 8" key="1">
    <citation type="journal article" date="2011" name="J. Bacteriol.">
        <title>Complete genome sequence of Burkholderia gladioli BSR3.</title>
        <authorList>
            <person name="Seo Y.S."/>
            <person name="Lim J."/>
            <person name="Choi B.S."/>
            <person name="Kim H."/>
            <person name="Goo E."/>
            <person name="Lee B."/>
            <person name="Lim J.S."/>
            <person name="Choi I.Y."/>
            <person name="Moon J.S."/>
            <person name="Kim J."/>
            <person name="Hwang I."/>
        </authorList>
    </citation>
    <scope>NUCLEOTIDE SEQUENCE [LARGE SCALE GENOMIC DNA]</scope>
    <source>
        <strain evidence="7 8">BSR3</strain>
    </source>
</reference>
<dbReference type="EMBL" id="CP002600">
    <property type="protein sequence ID" value="AEA63854.1"/>
    <property type="molecule type" value="Genomic_DNA"/>
</dbReference>
<dbReference type="AlphaFoldDB" id="F2LM08"/>
<evidence type="ECO:0000313" key="7">
    <source>
        <dbReference type="EMBL" id="AEA63854.1"/>
    </source>
</evidence>
<keyword evidence="8" id="KW-1185">Reference proteome</keyword>
<dbReference type="eggNOG" id="ENOG5031VZA">
    <property type="taxonomic scope" value="Bacteria"/>
</dbReference>
<evidence type="ECO:0000256" key="3">
    <source>
        <dbReference type="ARBA" id="ARBA00022801"/>
    </source>
</evidence>
<keyword evidence="5" id="KW-0812">Transmembrane</keyword>
<name>F2LM08_BURGS</name>
<dbReference type="InterPro" id="IPR014883">
    <property type="entry name" value="VRR_NUC"/>
</dbReference>
<evidence type="ECO:0000256" key="5">
    <source>
        <dbReference type="SAM" id="Phobius"/>
    </source>
</evidence>
<proteinExistence type="predicted"/>
<evidence type="ECO:0000256" key="2">
    <source>
        <dbReference type="ARBA" id="ARBA00022722"/>
    </source>
</evidence>
<gene>
    <name evidence="7" type="ordered locus">bgla_2g14080</name>
</gene>
<dbReference type="HOGENOM" id="CLU_642120_0_0_4"/>
<organism evidence="7 8">
    <name type="scientific">Burkholderia gladioli (strain BSR3)</name>
    <dbReference type="NCBI Taxonomy" id="999541"/>
    <lineage>
        <taxon>Bacteria</taxon>
        <taxon>Pseudomonadati</taxon>
        <taxon>Pseudomonadota</taxon>
        <taxon>Betaproteobacteria</taxon>
        <taxon>Burkholderiales</taxon>
        <taxon>Burkholderiaceae</taxon>
        <taxon>Burkholderia</taxon>
    </lineage>
</organism>
<dbReference type="GO" id="GO:0016788">
    <property type="term" value="F:hydrolase activity, acting on ester bonds"/>
    <property type="evidence" value="ECO:0007669"/>
    <property type="project" value="InterPro"/>
</dbReference>
<keyword evidence="2" id="KW-0540">Nuclease</keyword>
<comment type="cofactor">
    <cofactor evidence="1">
        <name>Mg(2+)</name>
        <dbReference type="ChEBI" id="CHEBI:18420"/>
    </cofactor>
</comment>
<evidence type="ECO:0000259" key="6">
    <source>
        <dbReference type="SMART" id="SM00990"/>
    </source>
</evidence>
<keyword evidence="5" id="KW-0472">Membrane</keyword>
<feature type="domain" description="VRR-NUC" evidence="6">
    <location>
        <begin position="95"/>
        <end position="204"/>
    </location>
</feature>
<keyword evidence="3" id="KW-0378">Hydrolase</keyword>
<feature type="transmembrane region" description="Helical" evidence="5">
    <location>
        <begin position="384"/>
        <end position="408"/>
    </location>
</feature>
<feature type="transmembrane region" description="Helical" evidence="5">
    <location>
        <begin position="356"/>
        <end position="377"/>
    </location>
</feature>
<evidence type="ECO:0000313" key="8">
    <source>
        <dbReference type="Proteomes" id="UP000008316"/>
    </source>
</evidence>